<keyword evidence="5" id="KW-1185">Reference proteome</keyword>
<dbReference type="InterPro" id="IPR005116">
    <property type="entry name" value="Transp-assoc_OB_typ1"/>
</dbReference>
<dbReference type="PROSITE" id="PS51866">
    <property type="entry name" value="MOP"/>
    <property type="match status" value="1"/>
</dbReference>
<evidence type="ECO:0000313" key="5">
    <source>
        <dbReference type="Proteomes" id="UP000002724"/>
    </source>
</evidence>
<evidence type="ECO:0000259" key="3">
    <source>
        <dbReference type="PROSITE" id="PS51866"/>
    </source>
</evidence>
<gene>
    <name evidence="4" type="ordered locus">Ppha_1996</name>
</gene>
<reference evidence="4 5" key="1">
    <citation type="submission" date="2008-06" db="EMBL/GenBank/DDBJ databases">
        <title>Complete sequence of Pelodictyon phaeoclathratiforme BU-1.</title>
        <authorList>
            <consortium name="US DOE Joint Genome Institute"/>
            <person name="Lucas S."/>
            <person name="Copeland A."/>
            <person name="Lapidus A."/>
            <person name="Glavina del Rio T."/>
            <person name="Dalin E."/>
            <person name="Tice H."/>
            <person name="Bruce D."/>
            <person name="Goodwin L."/>
            <person name="Pitluck S."/>
            <person name="Schmutz J."/>
            <person name="Larimer F."/>
            <person name="Land M."/>
            <person name="Hauser L."/>
            <person name="Kyrpides N."/>
            <person name="Mikhailova N."/>
            <person name="Liu Z."/>
            <person name="Li T."/>
            <person name="Zhao F."/>
            <person name="Overmann J."/>
            <person name="Bryant D.A."/>
            <person name="Richardson P."/>
        </authorList>
    </citation>
    <scope>NUCLEOTIDE SEQUENCE [LARGE SCALE GENOMIC DNA]</scope>
    <source>
        <strain evidence="5">DSM 5477 / BU-1</strain>
    </source>
</reference>
<evidence type="ECO:0000313" key="4">
    <source>
        <dbReference type="EMBL" id="ACF44208.1"/>
    </source>
</evidence>
<dbReference type="SUPFAM" id="SSF50331">
    <property type="entry name" value="MOP-like"/>
    <property type="match status" value="1"/>
</dbReference>
<keyword evidence="1 2" id="KW-0500">Molybdenum</keyword>
<name>B4SCK3_PELPB</name>
<dbReference type="InterPro" id="IPR004606">
    <property type="entry name" value="Mop_domain"/>
</dbReference>
<protein>
    <submittedName>
        <fullName evidence="4">TOBE domain protein</fullName>
    </submittedName>
</protein>
<accession>B4SCK3</accession>
<dbReference type="eggNOG" id="COG3585">
    <property type="taxonomic scope" value="Bacteria"/>
</dbReference>
<dbReference type="Gene3D" id="2.40.50.100">
    <property type="match status" value="1"/>
</dbReference>
<dbReference type="Pfam" id="PF03459">
    <property type="entry name" value="TOBE"/>
    <property type="match status" value="1"/>
</dbReference>
<dbReference type="STRING" id="324925.Ppha_1996"/>
<dbReference type="EMBL" id="CP001110">
    <property type="protein sequence ID" value="ACF44208.1"/>
    <property type="molecule type" value="Genomic_DNA"/>
</dbReference>
<sequence>MAYCTMNKLSVLITGIDQRESLCFLELNASGIELGMLLFDLQPFFRKGCRVNVLFKETEVALAKGLMGETSFSNSFPAAVTKIRAGSLLAEITLQCSAGEIVSIITAKAAERLGLQEKDDVTVLIKASQLSLELLHNEHSAKR</sequence>
<dbReference type="AlphaFoldDB" id="B4SCK3"/>
<dbReference type="InterPro" id="IPR008995">
    <property type="entry name" value="Mo/tungstate-bd_C_term_dom"/>
</dbReference>
<proteinExistence type="predicted"/>
<dbReference type="Proteomes" id="UP000002724">
    <property type="component" value="Chromosome"/>
</dbReference>
<organism evidence="4 5">
    <name type="scientific">Pelodictyon phaeoclathratiforme (strain DSM 5477 / BU-1)</name>
    <dbReference type="NCBI Taxonomy" id="324925"/>
    <lineage>
        <taxon>Bacteria</taxon>
        <taxon>Pseudomonadati</taxon>
        <taxon>Chlorobiota</taxon>
        <taxon>Chlorobiia</taxon>
        <taxon>Chlorobiales</taxon>
        <taxon>Chlorobiaceae</taxon>
        <taxon>Chlorobium/Pelodictyon group</taxon>
        <taxon>Pelodictyon</taxon>
    </lineage>
</organism>
<evidence type="ECO:0000256" key="1">
    <source>
        <dbReference type="ARBA" id="ARBA00022505"/>
    </source>
</evidence>
<dbReference type="KEGG" id="pph:Ppha_1996"/>
<dbReference type="GO" id="GO:0015689">
    <property type="term" value="P:molybdate ion transport"/>
    <property type="evidence" value="ECO:0007669"/>
    <property type="project" value="InterPro"/>
</dbReference>
<feature type="domain" description="Mop" evidence="3">
    <location>
        <begin position="69"/>
        <end position="134"/>
    </location>
</feature>
<dbReference type="HOGENOM" id="CLU_129782_1_1_10"/>
<evidence type="ECO:0000256" key="2">
    <source>
        <dbReference type="PROSITE-ProRule" id="PRU01213"/>
    </source>
</evidence>